<reference evidence="2" key="1">
    <citation type="submission" date="2016-10" db="EMBL/GenBank/DDBJ databases">
        <authorList>
            <person name="Varghese N."/>
            <person name="Submissions S."/>
        </authorList>
    </citation>
    <scope>NUCLEOTIDE SEQUENCE [LARGE SCALE GENOMIC DNA]</scope>
    <source>
        <strain evidence="2">Nm69</strain>
    </source>
</reference>
<evidence type="ECO:0000313" key="1">
    <source>
        <dbReference type="EMBL" id="SFK18579.1"/>
    </source>
</evidence>
<dbReference type="Proteomes" id="UP000199533">
    <property type="component" value="Unassembled WGS sequence"/>
</dbReference>
<dbReference type="AlphaFoldDB" id="A0A1I3XGV7"/>
<name>A0A1I3XGV7_9PROT</name>
<keyword evidence="2" id="KW-1185">Reference proteome</keyword>
<proteinExistence type="predicted"/>
<organism evidence="1 2">
    <name type="scientific">Nitrosomonas aestuarii</name>
    <dbReference type="NCBI Taxonomy" id="52441"/>
    <lineage>
        <taxon>Bacteria</taxon>
        <taxon>Pseudomonadati</taxon>
        <taxon>Pseudomonadota</taxon>
        <taxon>Betaproteobacteria</taxon>
        <taxon>Nitrosomonadales</taxon>
        <taxon>Nitrosomonadaceae</taxon>
        <taxon>Nitrosomonas</taxon>
    </lineage>
</organism>
<protein>
    <submittedName>
        <fullName evidence="1">Uncharacterized protein</fullName>
    </submittedName>
</protein>
<sequence>MPGNVETEAAANSPLVYYIDSSYPQPVYMAINFPLPASNSFLLKNWMDITAIAFWFRTFQF</sequence>
<evidence type="ECO:0000313" key="2">
    <source>
        <dbReference type="Proteomes" id="UP000199533"/>
    </source>
</evidence>
<gene>
    <name evidence="1" type="ORF">SAMN05216302_1001279</name>
</gene>
<dbReference type="EMBL" id="FOSP01000001">
    <property type="protein sequence ID" value="SFK18579.1"/>
    <property type="molecule type" value="Genomic_DNA"/>
</dbReference>
<dbReference type="STRING" id="52441.SAMN05216302_1001279"/>
<accession>A0A1I3XGV7</accession>